<proteinExistence type="predicted"/>
<accession>A0A2P2NCR9</accession>
<protein>
    <submittedName>
        <fullName evidence="1">Uncharacterized protein</fullName>
    </submittedName>
</protein>
<evidence type="ECO:0000313" key="1">
    <source>
        <dbReference type="EMBL" id="MBX40254.1"/>
    </source>
</evidence>
<name>A0A2P2NCR9_RHIMU</name>
<organism evidence="1">
    <name type="scientific">Rhizophora mucronata</name>
    <name type="common">Asiatic mangrove</name>
    <dbReference type="NCBI Taxonomy" id="61149"/>
    <lineage>
        <taxon>Eukaryota</taxon>
        <taxon>Viridiplantae</taxon>
        <taxon>Streptophyta</taxon>
        <taxon>Embryophyta</taxon>
        <taxon>Tracheophyta</taxon>
        <taxon>Spermatophyta</taxon>
        <taxon>Magnoliopsida</taxon>
        <taxon>eudicotyledons</taxon>
        <taxon>Gunneridae</taxon>
        <taxon>Pentapetalae</taxon>
        <taxon>rosids</taxon>
        <taxon>fabids</taxon>
        <taxon>Malpighiales</taxon>
        <taxon>Rhizophoraceae</taxon>
        <taxon>Rhizophora</taxon>
    </lineage>
</organism>
<dbReference type="AlphaFoldDB" id="A0A2P2NCR9"/>
<dbReference type="EMBL" id="GGEC01059770">
    <property type="protein sequence ID" value="MBX40254.1"/>
    <property type="molecule type" value="Transcribed_RNA"/>
</dbReference>
<sequence length="20" mass="2355">MLSYSYLNLLNSIIRRSHSS</sequence>
<reference evidence="1" key="1">
    <citation type="submission" date="2018-02" db="EMBL/GenBank/DDBJ databases">
        <title>Rhizophora mucronata_Transcriptome.</title>
        <authorList>
            <person name="Meera S.P."/>
            <person name="Sreeshan A."/>
            <person name="Augustine A."/>
        </authorList>
    </citation>
    <scope>NUCLEOTIDE SEQUENCE</scope>
    <source>
        <tissue evidence="1">Leaf</tissue>
    </source>
</reference>